<evidence type="ECO:0000313" key="1">
    <source>
        <dbReference type="EMBL" id="SBS89266.1"/>
    </source>
</evidence>
<reference evidence="3 4" key="2">
    <citation type="submission" date="2016-05" db="EMBL/GenBank/DDBJ databases">
        <authorList>
            <person name="Naeem Raeece"/>
        </authorList>
    </citation>
    <scope>NUCLEOTIDE SEQUENCE [LARGE SCALE GENOMIC DNA]</scope>
</reference>
<evidence type="ECO:0000313" key="3">
    <source>
        <dbReference type="Proteomes" id="UP000078546"/>
    </source>
</evidence>
<name>A0A1A8X5H7_PLAOA</name>
<reference evidence="2" key="1">
    <citation type="submission" date="2016-05" db="EMBL/GenBank/DDBJ databases">
        <authorList>
            <person name="Lavstsen T."/>
            <person name="Jespersen J.S."/>
        </authorList>
    </citation>
    <scope>NUCLEOTIDE SEQUENCE [LARGE SCALE GENOMIC DNA]</scope>
</reference>
<dbReference type="Proteomes" id="UP000078546">
    <property type="component" value="Unassembled WGS sequence"/>
</dbReference>
<evidence type="ECO:0000313" key="4">
    <source>
        <dbReference type="Proteomes" id="UP000078560"/>
    </source>
</evidence>
<accession>A0A1A8X5H7</accession>
<gene>
    <name evidence="2" type="ORF">POVCU1_055620</name>
    <name evidence="1" type="ORF">POVCU2_0053410</name>
</gene>
<dbReference type="EMBL" id="FLQU01000708">
    <property type="protein sequence ID" value="SBS89266.1"/>
    <property type="molecule type" value="Genomic_DNA"/>
</dbReference>
<dbReference type="Proteomes" id="UP000078560">
    <property type="component" value="Unassembled WGS sequence"/>
</dbReference>
<evidence type="ECO:0000313" key="2">
    <source>
        <dbReference type="EMBL" id="SBS99854.1"/>
    </source>
</evidence>
<organism evidence="2 3">
    <name type="scientific">Plasmodium ovale curtisi</name>
    <dbReference type="NCBI Taxonomy" id="864141"/>
    <lineage>
        <taxon>Eukaryota</taxon>
        <taxon>Sar</taxon>
        <taxon>Alveolata</taxon>
        <taxon>Apicomplexa</taxon>
        <taxon>Aconoidasida</taxon>
        <taxon>Haemosporida</taxon>
        <taxon>Plasmodiidae</taxon>
        <taxon>Plasmodium</taxon>
        <taxon>Plasmodium (Plasmodium)</taxon>
    </lineage>
</organism>
<dbReference type="AlphaFoldDB" id="A0A1A8X5H7"/>
<sequence>MNTKFSFKSGKYLKDSSNNSSLDYDKRCKHINYLINLTICKITSLNDNVGIKVVWSQKIKECRDKFFRSNPWLNCNENNKYDKNMEILGKFFEDSDFIKKNISHIQKSKQCQNIFKNICTRKNQLTNIFQGEKTKGHKHTEINKECSIKILNDIFPSIAGNSSVKPTLDIGTRISSANQNGTGVSEDILRTN</sequence>
<dbReference type="EMBL" id="FLQV01001564">
    <property type="protein sequence ID" value="SBS99854.1"/>
    <property type="molecule type" value="Genomic_DNA"/>
</dbReference>
<proteinExistence type="predicted"/>
<protein>
    <submittedName>
        <fullName evidence="2">PIR Superfamily Protein</fullName>
    </submittedName>
</protein>